<dbReference type="CDD" id="cd11529">
    <property type="entry name" value="NTP-PPase_MazG_Cterm"/>
    <property type="match status" value="1"/>
</dbReference>
<comment type="caution">
    <text evidence="3">The sequence shown here is derived from an EMBL/GenBank/DDBJ whole genome shotgun (WGS) entry which is preliminary data.</text>
</comment>
<evidence type="ECO:0000313" key="4">
    <source>
        <dbReference type="Proteomes" id="UP000266016"/>
    </source>
</evidence>
<protein>
    <submittedName>
        <fullName evidence="3">Nucleoside triphosphate pyrophosphohydrolase</fullName>
    </submittedName>
</protein>
<dbReference type="InterPro" id="IPR048015">
    <property type="entry name" value="NTP-PPase_MazG-like_N"/>
</dbReference>
<feature type="domain" description="Tetrapyrrole methylase" evidence="1">
    <location>
        <begin position="4"/>
        <end position="207"/>
    </location>
</feature>
<dbReference type="AlphaFoldDB" id="A0A398B9A1"/>
<dbReference type="PANTHER" id="PTHR30522">
    <property type="entry name" value="NUCLEOSIDE TRIPHOSPHATE PYROPHOSPHOHYDROLASE"/>
    <property type="match status" value="1"/>
</dbReference>
<dbReference type="GO" id="GO:0047429">
    <property type="term" value="F:nucleoside triphosphate diphosphatase activity"/>
    <property type="evidence" value="ECO:0007669"/>
    <property type="project" value="InterPro"/>
</dbReference>
<keyword evidence="4" id="KW-1185">Reference proteome</keyword>
<dbReference type="NCBIfam" id="TIGR00444">
    <property type="entry name" value="mazG"/>
    <property type="match status" value="1"/>
</dbReference>
<dbReference type="SUPFAM" id="SSF53790">
    <property type="entry name" value="Tetrapyrrole methylase"/>
    <property type="match status" value="1"/>
</dbReference>
<evidence type="ECO:0000259" key="1">
    <source>
        <dbReference type="Pfam" id="PF00590"/>
    </source>
</evidence>
<evidence type="ECO:0000259" key="2">
    <source>
        <dbReference type="Pfam" id="PF03819"/>
    </source>
</evidence>
<keyword evidence="3" id="KW-0378">Hydrolase</keyword>
<evidence type="ECO:0000313" key="3">
    <source>
        <dbReference type="EMBL" id="RID84480.1"/>
    </source>
</evidence>
<dbReference type="InterPro" id="IPR024180">
    <property type="entry name" value="Tetrapyrrole_Mease/MazG_pred"/>
</dbReference>
<name>A0A398B9A1_9BACI</name>
<feature type="domain" description="NTP pyrophosphohydrolase MazG-like" evidence="2">
    <location>
        <begin position="397"/>
        <end position="456"/>
    </location>
</feature>
<dbReference type="PANTHER" id="PTHR30522:SF0">
    <property type="entry name" value="NUCLEOSIDE TRIPHOSPHATE PYROPHOSPHOHYDROLASE"/>
    <property type="match status" value="1"/>
</dbReference>
<dbReference type="SUPFAM" id="SSF101386">
    <property type="entry name" value="all-alpha NTP pyrophosphatases"/>
    <property type="match status" value="2"/>
</dbReference>
<dbReference type="GO" id="GO:0046052">
    <property type="term" value="P:UTP catabolic process"/>
    <property type="evidence" value="ECO:0007669"/>
    <property type="project" value="TreeGrafter"/>
</dbReference>
<dbReference type="InterPro" id="IPR004518">
    <property type="entry name" value="MazG-like_dom"/>
</dbReference>
<dbReference type="GO" id="GO:0046081">
    <property type="term" value="P:dUTP catabolic process"/>
    <property type="evidence" value="ECO:0007669"/>
    <property type="project" value="TreeGrafter"/>
</dbReference>
<dbReference type="CDD" id="cd11528">
    <property type="entry name" value="NTP-PPase_MazG_Nterm"/>
    <property type="match status" value="1"/>
</dbReference>
<dbReference type="GO" id="GO:0008168">
    <property type="term" value="F:methyltransferase activity"/>
    <property type="evidence" value="ECO:0007669"/>
    <property type="project" value="InterPro"/>
</dbReference>
<dbReference type="Pfam" id="PF00590">
    <property type="entry name" value="TP_methylase"/>
    <property type="match status" value="1"/>
</dbReference>
<dbReference type="EMBL" id="QWVS01000025">
    <property type="protein sequence ID" value="RID84480.1"/>
    <property type="molecule type" value="Genomic_DNA"/>
</dbReference>
<dbReference type="RefSeq" id="WP_119117757.1">
    <property type="nucleotide sequence ID" value="NZ_QWVS01000025.1"/>
</dbReference>
<dbReference type="CDD" id="cd11723">
    <property type="entry name" value="YabN_N_like"/>
    <property type="match status" value="1"/>
</dbReference>
<proteinExistence type="predicted"/>
<dbReference type="GO" id="GO:0046047">
    <property type="term" value="P:TTP catabolic process"/>
    <property type="evidence" value="ECO:0007669"/>
    <property type="project" value="TreeGrafter"/>
</dbReference>
<dbReference type="GO" id="GO:0006203">
    <property type="term" value="P:dGTP catabolic process"/>
    <property type="evidence" value="ECO:0007669"/>
    <property type="project" value="TreeGrafter"/>
</dbReference>
<dbReference type="Gene3D" id="1.10.287.1080">
    <property type="entry name" value="MazG-like"/>
    <property type="match status" value="2"/>
</dbReference>
<dbReference type="InterPro" id="IPR000878">
    <property type="entry name" value="4pyrrol_Mease"/>
</dbReference>
<feature type="domain" description="NTP pyrophosphohydrolase MazG-like" evidence="2">
    <location>
        <begin position="255"/>
        <end position="328"/>
    </location>
</feature>
<organism evidence="3 4">
    <name type="scientific">Peribacillus asahii</name>
    <dbReference type="NCBI Taxonomy" id="228899"/>
    <lineage>
        <taxon>Bacteria</taxon>
        <taxon>Bacillati</taxon>
        <taxon>Bacillota</taxon>
        <taxon>Bacilli</taxon>
        <taxon>Bacillales</taxon>
        <taxon>Bacillaceae</taxon>
        <taxon>Peribacillus</taxon>
    </lineage>
</organism>
<reference evidence="3 4" key="1">
    <citation type="submission" date="2018-08" db="EMBL/GenBank/DDBJ databases">
        <title>Bacillus jemisoniae sp. nov., Bacillus chryseoplanitiae sp. nov., Bacillus resnikiae sp. nov., and Bacillus frankliniae sp. nov., isolated from Viking spacecraft and associated surfaces.</title>
        <authorList>
            <person name="Seuylemezian A."/>
            <person name="Vaishampayan P."/>
        </authorList>
    </citation>
    <scope>NUCLEOTIDE SEQUENCE [LARGE SCALE GENOMIC DNA]</scope>
    <source>
        <strain evidence="3 4">MA001</strain>
    </source>
</reference>
<dbReference type="PIRSF" id="PIRSF002845">
    <property type="entry name" value="Ttrprl_mtas_MazG"/>
    <property type="match status" value="1"/>
</dbReference>
<sequence>MTNMITIIGLGAGDLNQLPLGIYKKLKQEKTCLVRTMDHPVIKELTAEGVEFISFDAVYEKHDGFEAVYEEISEMLLQKASTQPILYAVPGHPMVAEKTVQLLLEKGPERGITIQVEGGQSFLDALFQAVKIDPIEGFQLLDGTALHRDELQITQHMIIGQVYDMFTASEVKLTLMEKLPDDYNVYIVTAAGSTQEKVMKVPLYELDRQMELSNLTSVYVPPVKEDELQYREFSKLRQIIAKLRGPNGCPWDQKQTHESLKKYLIEEAYELIDAIDEQDDEAMIGELGDVLLQVMLHAQIGEDEGMFTVDDVVESISAKMIRRHPHVFGDIQVSGEEEVVVNWQKIKEEEKGEQAEEFVSLLADVEKSLPNLMRAEAYQKRAAKVGFDWDEATEAWQKVREEIEEVEAEIKHQTPNITHIQDELGDVFFALVNVARFYKIEPEEAVYRANQKFYRRFTYIEDRVRQDKKKFSDYTLAELDHFWNEAKKKGL</sequence>
<accession>A0A398B9A1</accession>
<dbReference type="NCBIfam" id="NF007113">
    <property type="entry name" value="PRK09562.1"/>
    <property type="match status" value="1"/>
</dbReference>
<dbReference type="Pfam" id="PF03819">
    <property type="entry name" value="MazG"/>
    <property type="match status" value="2"/>
</dbReference>
<dbReference type="InterPro" id="IPR014777">
    <property type="entry name" value="4pyrrole_Mease_sub1"/>
</dbReference>
<dbReference type="Gene3D" id="3.40.1010.10">
    <property type="entry name" value="Cobalt-precorrin-4 Transmethylase, Domain 1"/>
    <property type="match status" value="1"/>
</dbReference>
<dbReference type="GO" id="GO:0046076">
    <property type="term" value="P:dTTP catabolic process"/>
    <property type="evidence" value="ECO:0007669"/>
    <property type="project" value="TreeGrafter"/>
</dbReference>
<dbReference type="FunFam" id="1.10.287.1080:FF:000003">
    <property type="entry name" value="Nucleoside triphosphate pyrophosphohydrolase"/>
    <property type="match status" value="1"/>
</dbReference>
<dbReference type="GO" id="GO:0006950">
    <property type="term" value="P:response to stress"/>
    <property type="evidence" value="ECO:0007669"/>
    <property type="project" value="UniProtKB-ARBA"/>
</dbReference>
<dbReference type="FunFam" id="1.10.287.1080:FF:000001">
    <property type="entry name" value="Nucleoside triphosphate pyrophosphohydrolase"/>
    <property type="match status" value="1"/>
</dbReference>
<dbReference type="InterPro" id="IPR035996">
    <property type="entry name" value="4pyrrol_Methylase_sf"/>
</dbReference>
<dbReference type="FunFam" id="3.40.1010.10:FF:000008">
    <property type="entry name" value="Similar to nucleoside triphosphate pyrophosphohydrolase, MazG"/>
    <property type="match status" value="1"/>
</dbReference>
<gene>
    <name evidence="3" type="ORF">D1953_13680</name>
</gene>
<dbReference type="Proteomes" id="UP000266016">
    <property type="component" value="Unassembled WGS sequence"/>
</dbReference>
<dbReference type="GO" id="GO:0046061">
    <property type="term" value="P:dATP catabolic process"/>
    <property type="evidence" value="ECO:0007669"/>
    <property type="project" value="TreeGrafter"/>
</dbReference>
<dbReference type="InterPro" id="IPR035013">
    <property type="entry name" value="YabN_N"/>
</dbReference>
<dbReference type="InterPro" id="IPR048011">
    <property type="entry name" value="NTP-PPase_MazG-like_C"/>
</dbReference>
<dbReference type="InterPro" id="IPR011551">
    <property type="entry name" value="NTP_PyrPHydrolase_MazG"/>
</dbReference>